<dbReference type="EMBL" id="CP092866">
    <property type="protein sequence ID" value="UYV66830.1"/>
    <property type="molecule type" value="Genomic_DNA"/>
</dbReference>
<dbReference type="Pfam" id="PF08016">
    <property type="entry name" value="PKD_channel"/>
    <property type="match status" value="1"/>
</dbReference>
<dbReference type="Pfam" id="PF20519">
    <property type="entry name" value="Polycystin_dom"/>
    <property type="match status" value="1"/>
</dbReference>
<evidence type="ECO:0000256" key="10">
    <source>
        <dbReference type="SAM" id="Phobius"/>
    </source>
</evidence>
<evidence type="ECO:0000256" key="8">
    <source>
        <dbReference type="PROSITE-ProRule" id="PRU00152"/>
    </source>
</evidence>
<feature type="transmembrane region" description="Helical" evidence="10">
    <location>
        <begin position="826"/>
        <end position="854"/>
    </location>
</feature>
<keyword evidence="3 10" id="KW-0812">Transmembrane</keyword>
<feature type="transmembrane region" description="Helical" evidence="10">
    <location>
        <begin position="681"/>
        <end position="701"/>
    </location>
</feature>
<dbReference type="PANTHER" id="PTHR10877">
    <property type="entry name" value="POLYCYSTIN FAMILY MEMBER"/>
    <property type="match status" value="1"/>
</dbReference>
<evidence type="ECO:0000256" key="7">
    <source>
        <dbReference type="ARBA" id="ARBA00023180"/>
    </source>
</evidence>
<gene>
    <name evidence="12" type="ORF">LAZ67_4003025</name>
</gene>
<organism evidence="12 13">
    <name type="scientific">Cordylochernes scorpioides</name>
    <dbReference type="NCBI Taxonomy" id="51811"/>
    <lineage>
        <taxon>Eukaryota</taxon>
        <taxon>Metazoa</taxon>
        <taxon>Ecdysozoa</taxon>
        <taxon>Arthropoda</taxon>
        <taxon>Chelicerata</taxon>
        <taxon>Arachnida</taxon>
        <taxon>Pseudoscorpiones</taxon>
        <taxon>Cheliferoidea</taxon>
        <taxon>Chernetidae</taxon>
        <taxon>Cordylochernes</taxon>
    </lineage>
</organism>
<accession>A0ABY6KGR1</accession>
<protein>
    <recommendedName>
        <fullName evidence="11">PLAT domain-containing protein</fullName>
    </recommendedName>
</protein>
<evidence type="ECO:0000256" key="3">
    <source>
        <dbReference type="ARBA" id="ARBA00022692"/>
    </source>
</evidence>
<feature type="transmembrane region" description="Helical" evidence="10">
    <location>
        <begin position="383"/>
        <end position="403"/>
    </location>
</feature>
<evidence type="ECO:0000256" key="6">
    <source>
        <dbReference type="ARBA" id="ARBA00023136"/>
    </source>
</evidence>
<evidence type="ECO:0000256" key="1">
    <source>
        <dbReference type="ARBA" id="ARBA00004141"/>
    </source>
</evidence>
<dbReference type="Gene3D" id="2.60.60.20">
    <property type="entry name" value="PLAT/LH2 domain"/>
    <property type="match status" value="1"/>
</dbReference>
<keyword evidence="4" id="KW-0732">Signal</keyword>
<reference evidence="12 13" key="1">
    <citation type="submission" date="2022-01" db="EMBL/GenBank/DDBJ databases">
        <title>A chromosomal length assembly of Cordylochernes scorpioides.</title>
        <authorList>
            <person name="Zeh D."/>
            <person name="Zeh J."/>
        </authorList>
    </citation>
    <scope>NUCLEOTIDE SEQUENCE [LARGE SCALE GENOMIC DNA]</scope>
    <source>
        <strain evidence="12">IN4F17</strain>
        <tissue evidence="12">Whole Body</tissue>
    </source>
</reference>
<feature type="domain" description="PLAT" evidence="11">
    <location>
        <begin position="31"/>
        <end position="169"/>
    </location>
</feature>
<feature type="transmembrane region" description="Helical" evidence="10">
    <location>
        <begin position="730"/>
        <end position="750"/>
    </location>
</feature>
<evidence type="ECO:0000313" key="12">
    <source>
        <dbReference type="EMBL" id="UYV66830.1"/>
    </source>
</evidence>
<sequence>MSCYSLRRMIKTLEKTGSLEAKSRSGRPSTCKSGVATVSQNVEAIETLSTYGEVYFIASGSDDETEVRRLEDRHRPILYSGARDVFVMAVPRMSDVVGGQIRSVTAARCLGQLNYLRIWHDNSGPGTQASWYLRSVRFRDLQTGEIFHFTAESWLALDEADGKIDRLLRRGDPGPSKKAPSSSTSPWKDRHIWLSVLTRPPRSRFTRLQRLTVCLTELHLLVLVTALWYRHPGARLSGLDSARPLLHLGPVTLHLEQISIRKYSTVQVAIWRLVVMRFVDIPDDDIEEDEESAVPVPDGDWFVTEYICENRFEILSTLFSLWRILPILRLLCGSCDSEEIYCGTERAEAKSTTPPAGPEVLYRPLDDDILSSVRAERERQSRLRAILGEVVSYAAFLLILLMMSNGSRDPSAFILRRSLIRHFIRPGDPWNDFNKVSNERKFWNWTFNVLLPELLINDWYNGRAPLGLRGFVEDRANLKIGYAVMRQVRIRPQSCEVPPPMRTVTSQCAAYGEVSNEDSENYARFWQTFTSHHTLIPPEYKYLSPDQLKGLPFWGKMDYYGGGGYVIPLMDKVRDKLVKIRDDGWVDRHTRCIFIEFGIYNAQVNLFSAATLLAEFMPGGGIVPYYHIDPVRLLYYHTTIGFFILLCEISFFLFTIYFTIREGREMVRQGRSYFGSYWNNAEFAVLLFSYVGIFMFFYRLYLVTQILEIFTRTEGSGYVKLQEAVLTDTCLLYCLSFLVFISTLKFLKLLRFNKRMNILSATLQKCAEELRSYGVCLMIVFCSFVIVFWLLLGAYMWEFSTFILSFESCISMMLKKFKYQMMESVSPIFLPIVFFTFSLATSIILINILLTIIIQCFEEVKHKVTQQTGEFEIVKYIINRLKVATGVLPPPPKPTCIVSKGSTRDYPKHQLLDQTLFHKITDPKKSKKGLSALLKEDPLKDFNASLNKLIFVANNLYSNNKSSRKTSVQTVKVKKTVRFKLK</sequence>
<evidence type="ECO:0000256" key="5">
    <source>
        <dbReference type="ARBA" id="ARBA00022989"/>
    </source>
</evidence>
<feature type="compositionally biased region" description="Low complexity" evidence="9">
    <location>
        <begin position="176"/>
        <end position="186"/>
    </location>
</feature>
<feature type="transmembrane region" description="Helical" evidence="10">
    <location>
        <begin position="770"/>
        <end position="791"/>
    </location>
</feature>
<dbReference type="Pfam" id="PF01477">
    <property type="entry name" value="PLAT"/>
    <property type="match status" value="1"/>
</dbReference>
<dbReference type="PRINTS" id="PR01433">
    <property type="entry name" value="POLYCYSTIN2"/>
</dbReference>
<keyword evidence="5 10" id="KW-1133">Transmembrane helix</keyword>
<evidence type="ECO:0000259" key="11">
    <source>
        <dbReference type="PROSITE" id="PS50095"/>
    </source>
</evidence>
<evidence type="ECO:0000256" key="4">
    <source>
        <dbReference type="ARBA" id="ARBA00022729"/>
    </source>
</evidence>
<evidence type="ECO:0000313" key="13">
    <source>
        <dbReference type="Proteomes" id="UP001235939"/>
    </source>
</evidence>
<dbReference type="InterPro" id="IPR013122">
    <property type="entry name" value="PKD1_2_channel"/>
</dbReference>
<dbReference type="InterPro" id="IPR003915">
    <property type="entry name" value="PKD_2"/>
</dbReference>
<dbReference type="PANTHER" id="PTHR10877:SF150">
    <property type="entry name" value="REJ DOMAIN-CONTAINING PROTEIN"/>
    <property type="match status" value="1"/>
</dbReference>
<comment type="caution">
    <text evidence="8">Lacks conserved residue(s) required for the propagation of feature annotation.</text>
</comment>
<name>A0ABY6KGR1_9ARAC</name>
<dbReference type="InterPro" id="IPR051223">
    <property type="entry name" value="Polycystin"/>
</dbReference>
<dbReference type="InterPro" id="IPR001024">
    <property type="entry name" value="PLAT/LH2_dom"/>
</dbReference>
<dbReference type="InterPro" id="IPR036392">
    <property type="entry name" value="PLAT/LH2_dom_sf"/>
</dbReference>
<keyword evidence="7" id="KW-0325">Glycoprotein</keyword>
<evidence type="ECO:0000256" key="2">
    <source>
        <dbReference type="ARBA" id="ARBA00007200"/>
    </source>
</evidence>
<comment type="subcellular location">
    <subcellularLocation>
        <location evidence="1">Membrane</location>
        <topology evidence="1">Multi-pass membrane protein</topology>
    </subcellularLocation>
</comment>
<dbReference type="Proteomes" id="UP001235939">
    <property type="component" value="Chromosome 04"/>
</dbReference>
<comment type="similarity">
    <text evidence="2">Belongs to the polycystin family.</text>
</comment>
<proteinExistence type="inferred from homology"/>
<dbReference type="SUPFAM" id="SSF49723">
    <property type="entry name" value="Lipase/lipooxygenase domain (PLAT/LH2 domain)"/>
    <property type="match status" value="1"/>
</dbReference>
<dbReference type="PROSITE" id="PS50095">
    <property type="entry name" value="PLAT"/>
    <property type="match status" value="1"/>
</dbReference>
<dbReference type="InterPro" id="IPR046791">
    <property type="entry name" value="Polycystin_dom"/>
</dbReference>
<feature type="transmembrane region" description="Helical" evidence="10">
    <location>
        <begin position="606"/>
        <end position="628"/>
    </location>
</feature>
<evidence type="ECO:0000256" key="9">
    <source>
        <dbReference type="SAM" id="MobiDB-lite"/>
    </source>
</evidence>
<keyword evidence="13" id="KW-1185">Reference proteome</keyword>
<feature type="transmembrane region" description="Helical" evidence="10">
    <location>
        <begin position="634"/>
        <end position="660"/>
    </location>
</feature>
<feature type="region of interest" description="Disordered" evidence="9">
    <location>
        <begin position="167"/>
        <end position="187"/>
    </location>
</feature>
<keyword evidence="6 10" id="KW-0472">Membrane</keyword>